<organism evidence="1">
    <name type="scientific">Vibrio coralliilyticus</name>
    <dbReference type="NCBI Taxonomy" id="190893"/>
    <lineage>
        <taxon>Bacteria</taxon>
        <taxon>Pseudomonadati</taxon>
        <taxon>Pseudomonadota</taxon>
        <taxon>Gammaproteobacteria</taxon>
        <taxon>Vibrionales</taxon>
        <taxon>Vibrionaceae</taxon>
        <taxon>Vibrio</taxon>
    </lineage>
</organism>
<gene>
    <name evidence="1" type="ORF">TW71_10530</name>
</gene>
<proteinExistence type="predicted"/>
<protein>
    <submittedName>
        <fullName evidence="1">Uncharacterized protein</fullName>
    </submittedName>
</protein>
<reference evidence="1" key="1">
    <citation type="journal article" date="2015" name="BMC Genomics">
        <title>Genome mining reveals unlocked bioactive potential of marine Gram-negative bacteria.</title>
        <authorList>
            <person name="Machado H."/>
            <person name="Sonnenschein E.C."/>
            <person name="Melchiorsen J."/>
            <person name="Gram L."/>
        </authorList>
    </citation>
    <scope>NUCLEOTIDE SEQUENCE</scope>
    <source>
        <strain evidence="1">S2052</strain>
    </source>
</reference>
<dbReference type="EMBL" id="JXXR01000011">
    <property type="protein sequence ID" value="KJY73205.1"/>
    <property type="molecule type" value="Genomic_DNA"/>
</dbReference>
<accession>A0A837G8R6</accession>
<name>A0A837G8R6_9VIBR</name>
<dbReference type="RefSeq" id="WP_045985848.1">
    <property type="nucleotide sequence ID" value="NZ_CP063052.1"/>
</dbReference>
<dbReference type="AlphaFoldDB" id="A0A837G8R6"/>
<comment type="caution">
    <text evidence="1">The sequence shown here is derived from an EMBL/GenBank/DDBJ whole genome shotgun (WGS) entry which is preliminary data.</text>
</comment>
<evidence type="ECO:0000313" key="1">
    <source>
        <dbReference type="EMBL" id="KJY73205.1"/>
    </source>
</evidence>
<sequence length="141" mass="16041">MSVGCIIISEYPLICTTIRNTIVSICEDPKILACSHPQASKLYRRHQVKHFWSQGAPDLILLDTDSKLSSERDIEVLCSQLYTGSLFEKDGRLVLLGNDRKLGDVFGLECLDKPFSINQLREFVKPQLKYVREVDLRKLAS</sequence>